<evidence type="ECO:0000313" key="3">
    <source>
        <dbReference type="Proteomes" id="UP000829196"/>
    </source>
</evidence>
<dbReference type="EMBL" id="JAGYWB010000013">
    <property type="protein sequence ID" value="KAI0499953.1"/>
    <property type="molecule type" value="Genomic_DNA"/>
</dbReference>
<gene>
    <name evidence="2" type="ORF">KFK09_018161</name>
</gene>
<dbReference type="Proteomes" id="UP000829196">
    <property type="component" value="Unassembled WGS sequence"/>
</dbReference>
<feature type="transmembrane region" description="Helical" evidence="1">
    <location>
        <begin position="21"/>
        <end position="47"/>
    </location>
</feature>
<evidence type="ECO:0000256" key="1">
    <source>
        <dbReference type="SAM" id="Phobius"/>
    </source>
</evidence>
<keyword evidence="1" id="KW-1133">Transmembrane helix</keyword>
<sequence length="107" mass="12208">MYYDLKNTTLLFFVHESRCQLSYLLLSLLSFFLSHFVSFWIIIFIGFGCCTLCSVVGMEVYGGGQIYVCSGRRLTLCGFAPSSFVVAVFKYHGLNLRNMRPAFAQFQ</sequence>
<reference evidence="2" key="1">
    <citation type="journal article" date="2022" name="Front. Genet.">
        <title>Chromosome-Scale Assembly of the Dendrobium nobile Genome Provides Insights Into the Molecular Mechanism of the Biosynthesis of the Medicinal Active Ingredient of Dendrobium.</title>
        <authorList>
            <person name="Xu Q."/>
            <person name="Niu S.-C."/>
            <person name="Li K.-L."/>
            <person name="Zheng P.-J."/>
            <person name="Zhang X.-J."/>
            <person name="Jia Y."/>
            <person name="Liu Y."/>
            <person name="Niu Y.-X."/>
            <person name="Yu L.-H."/>
            <person name="Chen D.-F."/>
            <person name="Zhang G.-Q."/>
        </authorList>
    </citation>
    <scope>NUCLEOTIDE SEQUENCE</scope>
    <source>
        <tissue evidence="2">Leaf</tissue>
    </source>
</reference>
<dbReference type="AlphaFoldDB" id="A0A8T3AU29"/>
<keyword evidence="3" id="KW-1185">Reference proteome</keyword>
<evidence type="ECO:0008006" key="4">
    <source>
        <dbReference type="Google" id="ProtNLM"/>
    </source>
</evidence>
<organism evidence="2 3">
    <name type="scientific">Dendrobium nobile</name>
    <name type="common">Orchid</name>
    <dbReference type="NCBI Taxonomy" id="94219"/>
    <lineage>
        <taxon>Eukaryota</taxon>
        <taxon>Viridiplantae</taxon>
        <taxon>Streptophyta</taxon>
        <taxon>Embryophyta</taxon>
        <taxon>Tracheophyta</taxon>
        <taxon>Spermatophyta</taxon>
        <taxon>Magnoliopsida</taxon>
        <taxon>Liliopsida</taxon>
        <taxon>Asparagales</taxon>
        <taxon>Orchidaceae</taxon>
        <taxon>Epidendroideae</taxon>
        <taxon>Malaxideae</taxon>
        <taxon>Dendrobiinae</taxon>
        <taxon>Dendrobium</taxon>
    </lineage>
</organism>
<evidence type="ECO:0000313" key="2">
    <source>
        <dbReference type="EMBL" id="KAI0499953.1"/>
    </source>
</evidence>
<comment type="caution">
    <text evidence="2">The sequence shown here is derived from an EMBL/GenBank/DDBJ whole genome shotgun (WGS) entry which is preliminary data.</text>
</comment>
<name>A0A8T3AU29_DENNO</name>
<accession>A0A8T3AU29</accession>
<protein>
    <recommendedName>
        <fullName evidence="4">Transmembrane protein</fullName>
    </recommendedName>
</protein>
<keyword evidence="1" id="KW-0812">Transmembrane</keyword>
<proteinExistence type="predicted"/>
<keyword evidence="1" id="KW-0472">Membrane</keyword>